<dbReference type="GeneID" id="90072787"/>
<keyword evidence="5" id="KW-1185">Reference proteome</keyword>
<feature type="coiled-coil region" evidence="1">
    <location>
        <begin position="22"/>
        <end position="49"/>
    </location>
</feature>
<accession>A0AAV5QJ55</accession>
<feature type="transmembrane region" description="Helical" evidence="3">
    <location>
        <begin position="291"/>
        <end position="319"/>
    </location>
</feature>
<comment type="caution">
    <text evidence="4">The sequence shown here is derived from an EMBL/GenBank/DDBJ whole genome shotgun (WGS) entry which is preliminary data.</text>
</comment>
<feature type="transmembrane region" description="Helical" evidence="3">
    <location>
        <begin position="122"/>
        <end position="146"/>
    </location>
</feature>
<dbReference type="AlphaFoldDB" id="A0AAV5QJ55"/>
<evidence type="ECO:0000313" key="4">
    <source>
        <dbReference type="EMBL" id="GMM34808.1"/>
    </source>
</evidence>
<dbReference type="RefSeq" id="XP_064851808.1">
    <property type="nucleotide sequence ID" value="XM_064995736.1"/>
</dbReference>
<feature type="region of interest" description="Disordered" evidence="2">
    <location>
        <begin position="73"/>
        <end position="103"/>
    </location>
</feature>
<keyword evidence="1" id="KW-0175">Coiled coil</keyword>
<evidence type="ECO:0000256" key="3">
    <source>
        <dbReference type="SAM" id="Phobius"/>
    </source>
</evidence>
<dbReference type="EMBL" id="BTFZ01000003">
    <property type="protein sequence ID" value="GMM34808.1"/>
    <property type="molecule type" value="Genomic_DNA"/>
</dbReference>
<evidence type="ECO:0000256" key="1">
    <source>
        <dbReference type="SAM" id="Coils"/>
    </source>
</evidence>
<reference evidence="4 5" key="1">
    <citation type="journal article" date="2023" name="Elife">
        <title>Identification of key yeast species and microbe-microbe interactions impacting larval growth of Drosophila in the wild.</title>
        <authorList>
            <person name="Mure A."/>
            <person name="Sugiura Y."/>
            <person name="Maeda R."/>
            <person name="Honda K."/>
            <person name="Sakurai N."/>
            <person name="Takahashi Y."/>
            <person name="Watada M."/>
            <person name="Katoh T."/>
            <person name="Gotoh A."/>
            <person name="Gotoh Y."/>
            <person name="Taniguchi I."/>
            <person name="Nakamura K."/>
            <person name="Hayashi T."/>
            <person name="Katayama T."/>
            <person name="Uemura T."/>
            <person name="Hattori Y."/>
        </authorList>
    </citation>
    <scope>NUCLEOTIDE SEQUENCE [LARGE SCALE GENOMIC DNA]</scope>
    <source>
        <strain evidence="4 5">SC-9</strain>
    </source>
</reference>
<organism evidence="4 5">
    <name type="scientific">Saccharomycopsis crataegensis</name>
    <dbReference type="NCBI Taxonomy" id="43959"/>
    <lineage>
        <taxon>Eukaryota</taxon>
        <taxon>Fungi</taxon>
        <taxon>Dikarya</taxon>
        <taxon>Ascomycota</taxon>
        <taxon>Saccharomycotina</taxon>
        <taxon>Saccharomycetes</taxon>
        <taxon>Saccharomycopsidaceae</taxon>
        <taxon>Saccharomycopsis</taxon>
    </lineage>
</organism>
<keyword evidence="3" id="KW-0472">Membrane</keyword>
<name>A0AAV5QJ55_9ASCO</name>
<feature type="compositionally biased region" description="Acidic residues" evidence="2">
    <location>
        <begin position="77"/>
        <end position="97"/>
    </location>
</feature>
<keyword evidence="3" id="KW-1133">Transmembrane helix</keyword>
<gene>
    <name evidence="4" type="ORF">DASC09_021330</name>
</gene>
<sequence>MPLRFNFRLWSRFYRRQESRSVDNETTDAQEAEVTNDELVQDVQEETEVYLRTQRQLAFQREFVRTFRTHASRGYEQNDDGDSFDTSTSEEQEEPPDASDTTDNYTVLSYRARIRAALQRSFATLLSHFIDGLALVIVSVFFLRIFKNLINLVTFSNDYVADVFNYMETPTEILLYNDIDILEYSKLDIHGKLIKPVVSAVKNSPISTIINKTPTTTGMVSHILATSTTTASSSTRAASHPHEMNTISIIKEFNGHEYVILNNLLLKFSNSILSNFPIFFRYPQILKVVTILLYGLYCVSVSEYLIVSFLFFIICLVLLSTRKWYEINKFFLKILEESNGVF</sequence>
<proteinExistence type="predicted"/>
<dbReference type="Proteomes" id="UP001360560">
    <property type="component" value="Unassembled WGS sequence"/>
</dbReference>
<evidence type="ECO:0000256" key="2">
    <source>
        <dbReference type="SAM" id="MobiDB-lite"/>
    </source>
</evidence>
<evidence type="ECO:0000313" key="5">
    <source>
        <dbReference type="Proteomes" id="UP001360560"/>
    </source>
</evidence>
<keyword evidence="3" id="KW-0812">Transmembrane</keyword>
<protein>
    <submittedName>
        <fullName evidence="4">Uncharacterized protein</fullName>
    </submittedName>
</protein>